<evidence type="ECO:0000256" key="7">
    <source>
        <dbReference type="ARBA" id="ARBA00022840"/>
    </source>
</evidence>
<evidence type="ECO:0000259" key="10">
    <source>
        <dbReference type="PROSITE" id="PS50975"/>
    </source>
</evidence>
<evidence type="ECO:0000313" key="11">
    <source>
        <dbReference type="EMBL" id="VAX37329.1"/>
    </source>
</evidence>
<keyword evidence="4" id="KW-0317">Glutathione biosynthesis</keyword>
<keyword evidence="9" id="KW-0464">Manganese</keyword>
<dbReference type="GO" id="GO:0005524">
    <property type="term" value="F:ATP binding"/>
    <property type="evidence" value="ECO:0007669"/>
    <property type="project" value="UniProtKB-KW"/>
</dbReference>
<comment type="cofactor">
    <cofactor evidence="2">
        <name>Mg(2+)</name>
        <dbReference type="ChEBI" id="CHEBI:18420"/>
    </cofactor>
</comment>
<evidence type="ECO:0000256" key="8">
    <source>
        <dbReference type="ARBA" id="ARBA00022842"/>
    </source>
</evidence>
<keyword evidence="8" id="KW-0460">Magnesium</keyword>
<dbReference type="SUPFAM" id="SSF56059">
    <property type="entry name" value="Glutathione synthetase ATP-binding domain-like"/>
    <property type="match status" value="1"/>
</dbReference>
<dbReference type="Pfam" id="PF02951">
    <property type="entry name" value="GSH-S_N"/>
    <property type="match status" value="1"/>
</dbReference>
<keyword evidence="3 11" id="KW-0436">Ligase</keyword>
<organism evidence="11">
    <name type="scientific">hydrothermal vent metagenome</name>
    <dbReference type="NCBI Taxonomy" id="652676"/>
    <lineage>
        <taxon>unclassified sequences</taxon>
        <taxon>metagenomes</taxon>
        <taxon>ecological metagenomes</taxon>
    </lineage>
</organism>
<accession>A0A3B1D564</accession>
<dbReference type="InterPro" id="IPR011761">
    <property type="entry name" value="ATP-grasp"/>
</dbReference>
<dbReference type="GO" id="GO:0046872">
    <property type="term" value="F:metal ion binding"/>
    <property type="evidence" value="ECO:0007669"/>
    <property type="project" value="UniProtKB-KW"/>
</dbReference>
<dbReference type="InterPro" id="IPR004215">
    <property type="entry name" value="GSHS_N"/>
</dbReference>
<evidence type="ECO:0000256" key="9">
    <source>
        <dbReference type="ARBA" id="ARBA00023211"/>
    </source>
</evidence>
<dbReference type="PANTHER" id="PTHR21621">
    <property type="entry name" value="RIBOSOMAL PROTEIN S6 MODIFICATION PROTEIN"/>
    <property type="match status" value="1"/>
</dbReference>
<gene>
    <name evidence="11" type="ORF">MNBD_UNCLBAC01-1393</name>
</gene>
<sequence length="312" mass="35855">MNVVFLMDPLKTVIMEKDTSFILMYGAHQKKHTIYFLPSGGITRCNGKTQFHVAHVIPQKIKEQPFIIKQEKILFEDDVDIIFIRTDPPFNDEYLLNTWILDLLPERIKIINAPQGIRTVNEKIWATQFVDLLPPTLVGRNQQDMLDFIAKEKEIVAKPTDGFGGKSIFHLKENDANLNVVLETLTQDGYKDIILQKFIPESRIGDKRILLLNGEPLGAVLRVHGKDDHRNNFFAGGKAEKIEITQRDHEIINVLKPHLQKLGLYFVGIDVMGDYLIEVNVTSPTCLQEMNTLYNKQLEDEVIKFMEELCKI</sequence>
<evidence type="ECO:0000256" key="6">
    <source>
        <dbReference type="ARBA" id="ARBA00022741"/>
    </source>
</evidence>
<dbReference type="InterPro" id="IPR004218">
    <property type="entry name" value="GSHS_ATP-bd"/>
</dbReference>
<dbReference type="InterPro" id="IPR013815">
    <property type="entry name" value="ATP_grasp_subdomain_1"/>
</dbReference>
<dbReference type="InterPro" id="IPR006284">
    <property type="entry name" value="Glut_synth_pro"/>
</dbReference>
<dbReference type="Gene3D" id="3.30.470.20">
    <property type="entry name" value="ATP-grasp fold, B domain"/>
    <property type="match status" value="1"/>
</dbReference>
<keyword evidence="7" id="KW-0067">ATP-binding</keyword>
<dbReference type="GO" id="GO:0004363">
    <property type="term" value="F:glutathione synthase activity"/>
    <property type="evidence" value="ECO:0007669"/>
    <property type="project" value="UniProtKB-EC"/>
</dbReference>
<dbReference type="PANTHER" id="PTHR21621:SF4">
    <property type="entry name" value="GLUTATHIONE SYNTHETASE"/>
    <property type="match status" value="1"/>
</dbReference>
<dbReference type="NCBIfam" id="TIGR01380">
    <property type="entry name" value="glut_syn"/>
    <property type="match status" value="1"/>
</dbReference>
<name>A0A3B1D564_9ZZZZ</name>
<dbReference type="Gene3D" id="3.40.50.20">
    <property type="match status" value="1"/>
</dbReference>
<proteinExistence type="inferred from homology"/>
<dbReference type="EMBL" id="UOGJ01000126">
    <property type="protein sequence ID" value="VAX37329.1"/>
    <property type="molecule type" value="Genomic_DNA"/>
</dbReference>
<dbReference type="GO" id="GO:0005737">
    <property type="term" value="C:cytoplasm"/>
    <property type="evidence" value="ECO:0007669"/>
    <property type="project" value="TreeGrafter"/>
</dbReference>
<evidence type="ECO:0000256" key="1">
    <source>
        <dbReference type="ARBA" id="ARBA00001936"/>
    </source>
</evidence>
<dbReference type="NCBIfam" id="NF003573">
    <property type="entry name" value="PRK05246.1"/>
    <property type="match status" value="1"/>
</dbReference>
<dbReference type="AlphaFoldDB" id="A0A3B1D564"/>
<dbReference type="Gene3D" id="3.30.1490.20">
    <property type="entry name" value="ATP-grasp fold, A domain"/>
    <property type="match status" value="1"/>
</dbReference>
<evidence type="ECO:0000256" key="3">
    <source>
        <dbReference type="ARBA" id="ARBA00022598"/>
    </source>
</evidence>
<reference evidence="11" key="1">
    <citation type="submission" date="2018-06" db="EMBL/GenBank/DDBJ databases">
        <authorList>
            <person name="Zhirakovskaya E."/>
        </authorList>
    </citation>
    <scope>NUCLEOTIDE SEQUENCE</scope>
</reference>
<dbReference type="HAMAP" id="MF_00162">
    <property type="entry name" value="GSH_S"/>
    <property type="match status" value="1"/>
</dbReference>
<keyword evidence="6" id="KW-0547">Nucleotide-binding</keyword>
<keyword evidence="5" id="KW-0479">Metal-binding</keyword>
<dbReference type="Pfam" id="PF02955">
    <property type="entry name" value="GSH-S_ATP"/>
    <property type="match status" value="1"/>
</dbReference>
<dbReference type="EC" id="6.3.2.3" evidence="11"/>
<evidence type="ECO:0000256" key="2">
    <source>
        <dbReference type="ARBA" id="ARBA00001946"/>
    </source>
</evidence>
<evidence type="ECO:0000256" key="5">
    <source>
        <dbReference type="ARBA" id="ARBA00022723"/>
    </source>
</evidence>
<protein>
    <submittedName>
        <fullName evidence="11">Glutathione synthetase</fullName>
        <ecNumber evidence="11">6.3.2.3</ecNumber>
    </submittedName>
</protein>
<comment type="cofactor">
    <cofactor evidence="1">
        <name>Mn(2+)</name>
        <dbReference type="ChEBI" id="CHEBI:29035"/>
    </cofactor>
</comment>
<dbReference type="PROSITE" id="PS50975">
    <property type="entry name" value="ATP_GRASP"/>
    <property type="match status" value="1"/>
</dbReference>
<dbReference type="SUPFAM" id="SSF52440">
    <property type="entry name" value="PreATP-grasp domain"/>
    <property type="match status" value="1"/>
</dbReference>
<evidence type="ECO:0000256" key="4">
    <source>
        <dbReference type="ARBA" id="ARBA00022684"/>
    </source>
</evidence>
<dbReference type="InterPro" id="IPR016185">
    <property type="entry name" value="PreATP-grasp_dom_sf"/>
</dbReference>
<feature type="domain" description="ATP-grasp" evidence="10">
    <location>
        <begin position="123"/>
        <end position="307"/>
    </location>
</feature>